<protein>
    <submittedName>
        <fullName evidence="2">Uncharacterized protein</fullName>
    </submittedName>
</protein>
<feature type="transmembrane region" description="Helical" evidence="1">
    <location>
        <begin position="121"/>
        <end position="140"/>
    </location>
</feature>
<sequence>MGDMPSGSGGARPARGWRPVAVAALAGAAWPAPAALIGIYALLFLTIGPMMLGYETRAHVGQYVLLVLLLGVLVGLWWLGRRLLRRAGAARPATASGVAVAVPAAIGFLGLPVDNGLGPRYLITLTLVGAVSAAAVTFAATRAAGDGVGPGESPM</sequence>
<proteinExistence type="predicted"/>
<keyword evidence="1" id="KW-1133">Transmembrane helix</keyword>
<dbReference type="AlphaFoldDB" id="A0A238W5Y0"/>
<name>A0A238W5Y0_9PSEU</name>
<evidence type="ECO:0000313" key="3">
    <source>
        <dbReference type="Proteomes" id="UP000198348"/>
    </source>
</evidence>
<keyword evidence="1" id="KW-0472">Membrane</keyword>
<feature type="transmembrane region" description="Helical" evidence="1">
    <location>
        <begin position="20"/>
        <end position="48"/>
    </location>
</feature>
<organism evidence="2 3">
    <name type="scientific">Haloechinothrix alba</name>
    <dbReference type="NCBI Taxonomy" id="664784"/>
    <lineage>
        <taxon>Bacteria</taxon>
        <taxon>Bacillati</taxon>
        <taxon>Actinomycetota</taxon>
        <taxon>Actinomycetes</taxon>
        <taxon>Pseudonocardiales</taxon>
        <taxon>Pseudonocardiaceae</taxon>
        <taxon>Haloechinothrix</taxon>
    </lineage>
</organism>
<feature type="transmembrane region" description="Helical" evidence="1">
    <location>
        <begin position="60"/>
        <end position="80"/>
    </location>
</feature>
<feature type="transmembrane region" description="Helical" evidence="1">
    <location>
        <begin position="92"/>
        <end position="109"/>
    </location>
</feature>
<reference evidence="2 3" key="1">
    <citation type="submission" date="2017-06" db="EMBL/GenBank/DDBJ databases">
        <authorList>
            <person name="Kim H.J."/>
            <person name="Triplett B.A."/>
        </authorList>
    </citation>
    <scope>NUCLEOTIDE SEQUENCE [LARGE SCALE GENOMIC DNA]</scope>
    <source>
        <strain evidence="2 3">DSM 45207</strain>
    </source>
</reference>
<keyword evidence="1" id="KW-0812">Transmembrane</keyword>
<accession>A0A238W5Y0</accession>
<dbReference type="Proteomes" id="UP000198348">
    <property type="component" value="Unassembled WGS sequence"/>
</dbReference>
<evidence type="ECO:0000256" key="1">
    <source>
        <dbReference type="SAM" id="Phobius"/>
    </source>
</evidence>
<evidence type="ECO:0000313" key="2">
    <source>
        <dbReference type="EMBL" id="SNR41099.1"/>
    </source>
</evidence>
<gene>
    <name evidence="2" type="ORF">SAMN06265360_10581</name>
</gene>
<dbReference type="EMBL" id="FZNW01000005">
    <property type="protein sequence ID" value="SNR41099.1"/>
    <property type="molecule type" value="Genomic_DNA"/>
</dbReference>
<keyword evidence="3" id="KW-1185">Reference proteome</keyword>